<sequence length="473" mass="53516">MGASSKIRQFDFYRKIPTDLTESSLSGASISIVAALSMLLLFEMELSNYLKTSTTTSIVVDSSRDGEYLQIDFNVSFPALSCEFAAVDVSDILGTSRFNITKTVRKFPIDSTLNAAGPEFQSSPVPSIKSHGDDADFKEEGAVVLTNSNFESYSHSYPILAVNFYAPWCYWSTRLKPSWEKAAQIMAERYDPKVDGKILLGKVDCTEYEELCKRHHIQGYPSIRIFRKGQNVREEHGHHEHESYYGERDTDSLVLAMEALLQGKVSSQEKVKDYGPEKRPAPHVGGCRIEGFVKVKKVPGTLLIGARSSSHSFDASVMNMTHSITLFTFGRKLSSKMMKEFRRLSPYLDSTQEHLREHVYTSEHENITHEHYLQVVKNQVVSLRSNEEYKLLEKYEYTAQSNMLQTRTLPVVKFHYELSPMQVLVREKRNSFSHFTTNLCAIIGGVFTVAGIVQSMLQNAIGMVKKVELGKHL</sequence>
<comment type="caution">
    <text evidence="1">The sequence shown here is derived from an EMBL/GenBank/DDBJ whole genome shotgun (WGS) entry which is preliminary data.</text>
</comment>
<accession>A0ACC2EWA6</accession>
<name>A0ACC2EWA6_DIPCM</name>
<proteinExistence type="predicted"/>
<evidence type="ECO:0000313" key="2">
    <source>
        <dbReference type="Proteomes" id="UP001162992"/>
    </source>
</evidence>
<protein>
    <submittedName>
        <fullName evidence="1">Uncharacterized protein</fullName>
    </submittedName>
</protein>
<organism evidence="1 2">
    <name type="scientific">Diphasiastrum complanatum</name>
    <name type="common">Issler's clubmoss</name>
    <name type="synonym">Lycopodium complanatum</name>
    <dbReference type="NCBI Taxonomy" id="34168"/>
    <lineage>
        <taxon>Eukaryota</taxon>
        <taxon>Viridiplantae</taxon>
        <taxon>Streptophyta</taxon>
        <taxon>Embryophyta</taxon>
        <taxon>Tracheophyta</taxon>
        <taxon>Lycopodiopsida</taxon>
        <taxon>Lycopodiales</taxon>
        <taxon>Lycopodiaceae</taxon>
        <taxon>Lycopodioideae</taxon>
        <taxon>Diphasiastrum</taxon>
    </lineage>
</organism>
<dbReference type="EMBL" id="CM055092">
    <property type="protein sequence ID" value="KAJ7570765.1"/>
    <property type="molecule type" value="Genomic_DNA"/>
</dbReference>
<reference evidence="2" key="1">
    <citation type="journal article" date="2024" name="Proc. Natl. Acad. Sci. U.S.A.">
        <title>Extraordinary preservation of gene collinearity over three hundred million years revealed in homosporous lycophytes.</title>
        <authorList>
            <person name="Li C."/>
            <person name="Wickell D."/>
            <person name="Kuo L.Y."/>
            <person name="Chen X."/>
            <person name="Nie B."/>
            <person name="Liao X."/>
            <person name="Peng D."/>
            <person name="Ji J."/>
            <person name="Jenkins J."/>
            <person name="Williams M."/>
            <person name="Shu S."/>
            <person name="Plott C."/>
            <person name="Barry K."/>
            <person name="Rajasekar S."/>
            <person name="Grimwood J."/>
            <person name="Han X."/>
            <person name="Sun S."/>
            <person name="Hou Z."/>
            <person name="He W."/>
            <person name="Dai G."/>
            <person name="Sun C."/>
            <person name="Schmutz J."/>
            <person name="Leebens-Mack J.H."/>
            <person name="Li F.W."/>
            <person name="Wang L."/>
        </authorList>
    </citation>
    <scope>NUCLEOTIDE SEQUENCE [LARGE SCALE GENOMIC DNA]</scope>
    <source>
        <strain evidence="2">cv. PW_Plant_1</strain>
    </source>
</reference>
<gene>
    <name evidence="1" type="ORF">O6H91_01G134200</name>
</gene>
<keyword evidence="2" id="KW-1185">Reference proteome</keyword>
<evidence type="ECO:0000313" key="1">
    <source>
        <dbReference type="EMBL" id="KAJ7570765.1"/>
    </source>
</evidence>
<dbReference type="Proteomes" id="UP001162992">
    <property type="component" value="Chromosome 1"/>
</dbReference>